<name>A0ACC8ELQ0_9PEZI</name>
<dbReference type="Proteomes" id="UP000250078">
    <property type="component" value="Unassembled WGS sequence"/>
</dbReference>
<reference evidence="1 2" key="1">
    <citation type="journal article" date="2016" name="Nat. Commun.">
        <title>Ectomycorrhizal ecology is imprinted in the genome of the dominant symbiotic fungus Cenococcum geophilum.</title>
        <authorList>
            <consortium name="DOE Joint Genome Institute"/>
            <person name="Peter M."/>
            <person name="Kohler A."/>
            <person name="Ohm R.A."/>
            <person name="Kuo A."/>
            <person name="Krutzmann J."/>
            <person name="Morin E."/>
            <person name="Arend M."/>
            <person name="Barry K.W."/>
            <person name="Binder M."/>
            <person name="Choi C."/>
            <person name="Clum A."/>
            <person name="Copeland A."/>
            <person name="Grisel N."/>
            <person name="Haridas S."/>
            <person name="Kipfer T."/>
            <person name="LaButti K."/>
            <person name="Lindquist E."/>
            <person name="Lipzen A."/>
            <person name="Maire R."/>
            <person name="Meier B."/>
            <person name="Mihaltcheva S."/>
            <person name="Molinier V."/>
            <person name="Murat C."/>
            <person name="Poggeler S."/>
            <person name="Quandt C.A."/>
            <person name="Sperisen C."/>
            <person name="Tritt A."/>
            <person name="Tisserant E."/>
            <person name="Crous P.W."/>
            <person name="Henrissat B."/>
            <person name="Nehls U."/>
            <person name="Egli S."/>
            <person name="Spatafora J.W."/>
            <person name="Grigoriev I.V."/>
            <person name="Martin F.M."/>
        </authorList>
    </citation>
    <scope>NUCLEOTIDE SEQUENCE [LARGE SCALE GENOMIC DNA]</scope>
    <source>
        <strain evidence="1 2">1.58</strain>
    </source>
</reference>
<sequence>MAPRKEKAERVSADAAADTILNYLRKQNRPYSATDISANLHNKVTKAAAAKILKDLHERKEIEGRAAGKQIVYHAIQDPSSTASPEQLAEIDATIASLRAETAAALTTAKSLRASLTSLNTTLSTTELRAAVAAQERERAELLGRLGALRAGEVRPVGKGEREEVEREWGAWRKVSRARERIAGDLWGLVEESLPEGVDKAELRERLGLDE</sequence>
<evidence type="ECO:0000313" key="2">
    <source>
        <dbReference type="Proteomes" id="UP000250078"/>
    </source>
</evidence>
<gene>
    <name evidence="1" type="ORF">K441DRAFT_358614</name>
</gene>
<proteinExistence type="predicted"/>
<keyword evidence="2" id="KW-1185">Reference proteome</keyword>
<organism evidence="1 2">
    <name type="scientific">Cenococcum geophilum 1.58</name>
    <dbReference type="NCBI Taxonomy" id="794803"/>
    <lineage>
        <taxon>Eukaryota</taxon>
        <taxon>Fungi</taxon>
        <taxon>Dikarya</taxon>
        <taxon>Ascomycota</taxon>
        <taxon>Pezizomycotina</taxon>
        <taxon>Dothideomycetes</taxon>
        <taxon>Pleosporomycetidae</taxon>
        <taxon>Gloniales</taxon>
        <taxon>Gloniaceae</taxon>
        <taxon>Cenococcum</taxon>
    </lineage>
</organism>
<accession>A0ACC8ELQ0</accession>
<dbReference type="EMBL" id="KV748263">
    <property type="protein sequence ID" value="OCK87289.1"/>
    <property type="molecule type" value="Genomic_DNA"/>
</dbReference>
<evidence type="ECO:0000313" key="1">
    <source>
        <dbReference type="EMBL" id="OCK87289.1"/>
    </source>
</evidence>
<protein>
    <submittedName>
        <fullName evidence="1">Tat binding protein 1-interacting</fullName>
    </submittedName>
</protein>